<proteinExistence type="inferred from homology"/>
<dbReference type="SUPFAM" id="SSF53383">
    <property type="entry name" value="PLP-dependent transferases"/>
    <property type="match status" value="1"/>
</dbReference>
<sequence>MIASKEQRTAKALGRLGAENAFQVLARAREIEATGKRVVHMEIGEPDFDTPEHIKRAATEALNAGHTHYSPSAGVMELRECIADFVSRFRGLTPAYTPANVTIGPGLKPIVWNLLSALLDPGDEFMYFDPAYPAYASAASYLEAKVVAIPLQEARNWRMDLDELERRASDNTKVLLINSPHNPTGGVLTRGDLERIAEIAIRHDILVIADEIYSRNFYLDSPYLSIATLPGMRERTVILDGFSKAYAMTGWRLGYAVGPEKIINATTLFNNNTFSCVTTFVQMAGIAALTGPEEPVHEMNEMFRRRRDKIVAGLNEIPGFSCKMPEGAFYAFANVQQITHDDRKLATYLLENAGVALTGGAAFGKAGEGYLRFSYAASLEDIDYALAQIKAALPSFKA</sequence>
<dbReference type="InterPro" id="IPR050596">
    <property type="entry name" value="AspAT/PAT-like"/>
</dbReference>
<keyword evidence="4 7" id="KW-0808">Transferase</keyword>
<comment type="similarity">
    <text evidence="2">Belongs to the class-I pyridoxal-phosphate-dependent aminotransferase family.</text>
</comment>
<dbReference type="InterPro" id="IPR015422">
    <property type="entry name" value="PyrdxlP-dep_Trfase_small"/>
</dbReference>
<dbReference type="EMBL" id="CABL01000011">
    <property type="protein sequence ID" value="CBH75576.1"/>
    <property type="molecule type" value="Genomic_DNA"/>
</dbReference>
<feature type="domain" description="Aminotransferase class I/classII large" evidence="6">
    <location>
        <begin position="38"/>
        <end position="389"/>
    </location>
</feature>
<dbReference type="PANTHER" id="PTHR46383:SF1">
    <property type="entry name" value="ASPARTATE AMINOTRANSFERASE"/>
    <property type="match status" value="1"/>
</dbReference>
<evidence type="ECO:0000313" key="7">
    <source>
        <dbReference type="EMBL" id="CBH75576.1"/>
    </source>
</evidence>
<dbReference type="InterPro" id="IPR004838">
    <property type="entry name" value="NHTrfase_class1_PyrdxlP-BS"/>
</dbReference>
<dbReference type="PROSITE" id="PS00105">
    <property type="entry name" value="AA_TRANSFER_CLASS_1"/>
    <property type="match status" value="1"/>
</dbReference>
<dbReference type="AlphaFoldDB" id="E6PGI8"/>
<dbReference type="CDD" id="cd00609">
    <property type="entry name" value="AAT_like"/>
    <property type="match status" value="1"/>
</dbReference>
<dbReference type="EC" id="2.6.1.1" evidence="7"/>
<dbReference type="InterPro" id="IPR015421">
    <property type="entry name" value="PyrdxlP-dep_Trfase_major"/>
</dbReference>
<name>E6PGI8_9ZZZZ</name>
<keyword evidence="5" id="KW-0663">Pyridoxal phosphate</keyword>
<dbReference type="InterPro" id="IPR004839">
    <property type="entry name" value="Aminotransferase_I/II_large"/>
</dbReference>
<evidence type="ECO:0000256" key="4">
    <source>
        <dbReference type="ARBA" id="ARBA00022679"/>
    </source>
</evidence>
<keyword evidence="3 7" id="KW-0032">Aminotransferase</keyword>
<evidence type="ECO:0000256" key="5">
    <source>
        <dbReference type="ARBA" id="ARBA00022898"/>
    </source>
</evidence>
<reference evidence="7" key="1">
    <citation type="submission" date="2009-10" db="EMBL/GenBank/DDBJ databases">
        <title>Diversity of trophic interactions inside an arsenic-rich microbial ecosystem.</title>
        <authorList>
            <person name="Bertin P.N."/>
            <person name="Heinrich-Salmeron A."/>
            <person name="Pelletier E."/>
            <person name="Goulhen-Chollet F."/>
            <person name="Arsene-Ploetze F."/>
            <person name="Gallien S."/>
            <person name="Calteau A."/>
            <person name="Vallenet D."/>
            <person name="Casiot C."/>
            <person name="Chane-Woon-Ming B."/>
            <person name="Giloteaux L."/>
            <person name="Barakat M."/>
            <person name="Bonnefoy V."/>
            <person name="Bruneel O."/>
            <person name="Chandler M."/>
            <person name="Cleiss J."/>
            <person name="Duran R."/>
            <person name="Elbaz-Poulichet F."/>
            <person name="Fonknechten N."/>
            <person name="Lauga B."/>
            <person name="Mornico D."/>
            <person name="Ortet P."/>
            <person name="Schaeffer C."/>
            <person name="Siguier P."/>
            <person name="Alexander Thil Smith A."/>
            <person name="Van Dorsselaer A."/>
            <person name="Weissenbach J."/>
            <person name="Medigue C."/>
            <person name="Le Paslier D."/>
        </authorList>
    </citation>
    <scope>NUCLEOTIDE SEQUENCE</scope>
</reference>
<organism evidence="7">
    <name type="scientific">mine drainage metagenome</name>
    <dbReference type="NCBI Taxonomy" id="410659"/>
    <lineage>
        <taxon>unclassified sequences</taxon>
        <taxon>metagenomes</taxon>
        <taxon>ecological metagenomes</taxon>
    </lineage>
</organism>
<dbReference type="PANTHER" id="PTHR46383">
    <property type="entry name" value="ASPARTATE AMINOTRANSFERASE"/>
    <property type="match status" value="1"/>
</dbReference>
<dbReference type="FunFam" id="3.40.640.10:FF:000033">
    <property type="entry name" value="Aspartate aminotransferase"/>
    <property type="match status" value="1"/>
</dbReference>
<dbReference type="Gene3D" id="3.90.1150.10">
    <property type="entry name" value="Aspartate Aminotransferase, domain 1"/>
    <property type="match status" value="1"/>
</dbReference>
<evidence type="ECO:0000259" key="6">
    <source>
        <dbReference type="Pfam" id="PF00155"/>
    </source>
</evidence>
<dbReference type="InterPro" id="IPR015424">
    <property type="entry name" value="PyrdxlP-dep_Trfase"/>
</dbReference>
<dbReference type="Gene3D" id="3.40.640.10">
    <property type="entry name" value="Type I PLP-dependent aspartate aminotransferase-like (Major domain)"/>
    <property type="match status" value="1"/>
</dbReference>
<dbReference type="GO" id="GO:0004069">
    <property type="term" value="F:L-aspartate:2-oxoglutarate aminotransferase activity"/>
    <property type="evidence" value="ECO:0007669"/>
    <property type="project" value="UniProtKB-EC"/>
</dbReference>
<accession>E6PGI8</accession>
<comment type="cofactor">
    <cofactor evidence="1">
        <name>pyridoxal 5'-phosphate</name>
        <dbReference type="ChEBI" id="CHEBI:597326"/>
    </cofactor>
</comment>
<comment type="caution">
    <text evidence="7">The sequence shown here is derived from an EMBL/GenBank/DDBJ whole genome shotgun (WGS) entry which is preliminary data.</text>
</comment>
<gene>
    <name evidence="7" type="primary">aspC</name>
    <name evidence="7" type="ORF">CARN1_2646</name>
</gene>
<evidence type="ECO:0000256" key="1">
    <source>
        <dbReference type="ARBA" id="ARBA00001933"/>
    </source>
</evidence>
<evidence type="ECO:0000256" key="3">
    <source>
        <dbReference type="ARBA" id="ARBA00022576"/>
    </source>
</evidence>
<dbReference type="Pfam" id="PF00155">
    <property type="entry name" value="Aminotran_1_2"/>
    <property type="match status" value="1"/>
</dbReference>
<protein>
    <submittedName>
        <fullName evidence="7">Aspartate aminotransferase (Transaminase A) (AspAT)</fullName>
        <ecNumber evidence="7">2.6.1.1</ecNumber>
    </submittedName>
</protein>
<dbReference type="GO" id="GO:0030170">
    <property type="term" value="F:pyridoxal phosphate binding"/>
    <property type="evidence" value="ECO:0007669"/>
    <property type="project" value="InterPro"/>
</dbReference>
<evidence type="ECO:0000256" key="2">
    <source>
        <dbReference type="ARBA" id="ARBA00007441"/>
    </source>
</evidence>
<dbReference type="GO" id="GO:0006520">
    <property type="term" value="P:amino acid metabolic process"/>
    <property type="evidence" value="ECO:0007669"/>
    <property type="project" value="InterPro"/>
</dbReference>